<reference evidence="2" key="1">
    <citation type="submission" date="2021-05" db="EMBL/GenBank/DDBJ databases">
        <authorList>
            <person name="Alioto T."/>
            <person name="Alioto T."/>
            <person name="Gomez Garrido J."/>
        </authorList>
    </citation>
    <scope>NUCLEOTIDE SEQUENCE</scope>
</reference>
<evidence type="ECO:0000256" key="1">
    <source>
        <dbReference type="SAM" id="MobiDB-lite"/>
    </source>
</evidence>
<proteinExistence type="predicted"/>
<dbReference type="EMBL" id="HBUE01073759">
    <property type="protein sequence ID" value="CAG6473891.1"/>
    <property type="molecule type" value="Transcribed_RNA"/>
</dbReference>
<dbReference type="EMBL" id="HBUE01073758">
    <property type="protein sequence ID" value="CAG6473888.1"/>
    <property type="molecule type" value="Transcribed_RNA"/>
</dbReference>
<organism evidence="2">
    <name type="scientific">Culex pipiens</name>
    <name type="common">House mosquito</name>
    <dbReference type="NCBI Taxonomy" id="7175"/>
    <lineage>
        <taxon>Eukaryota</taxon>
        <taxon>Metazoa</taxon>
        <taxon>Ecdysozoa</taxon>
        <taxon>Arthropoda</taxon>
        <taxon>Hexapoda</taxon>
        <taxon>Insecta</taxon>
        <taxon>Pterygota</taxon>
        <taxon>Neoptera</taxon>
        <taxon>Endopterygota</taxon>
        <taxon>Diptera</taxon>
        <taxon>Nematocera</taxon>
        <taxon>Culicoidea</taxon>
        <taxon>Culicidae</taxon>
        <taxon>Culicinae</taxon>
        <taxon>Culicini</taxon>
        <taxon>Culex</taxon>
        <taxon>Culex</taxon>
    </lineage>
</organism>
<evidence type="ECO:0000313" key="2">
    <source>
        <dbReference type="EMBL" id="CAG6473894.1"/>
    </source>
</evidence>
<feature type="region of interest" description="Disordered" evidence="1">
    <location>
        <begin position="140"/>
        <end position="164"/>
    </location>
</feature>
<protein>
    <submittedName>
        <fullName evidence="2">(northern house mosquito) hypothetical protein</fullName>
    </submittedName>
</protein>
<name>A0A8D8FKX9_CULPI</name>
<accession>A0A8D8FKX9</accession>
<dbReference type="AlphaFoldDB" id="A0A8D8FKX9"/>
<dbReference type="EMBL" id="HBUE01073762">
    <property type="protein sequence ID" value="CAG6473894.1"/>
    <property type="molecule type" value="Transcribed_RNA"/>
</dbReference>
<sequence length="164" mass="18790">MLRRLIQQHVTPIRKSSARMMRECICFVQSSPARNYERDLATAVVQDLEHLTTMISAAEGQLLEENYPSLVSLAGALQELSHFLVNLAPTSGRYEDDEASRSDVYRRIYVLVKMLSDKDEGVKERQALFWHVGHQLQRHVQQARHRSGHPDEFEEGSPGRDATF</sequence>